<proteinExistence type="predicted"/>
<dbReference type="RefSeq" id="WP_192730611.1">
    <property type="nucleotide sequence ID" value="NZ_BAAAVL010000015.1"/>
</dbReference>
<protein>
    <submittedName>
        <fullName evidence="1">Uncharacterized protein</fullName>
    </submittedName>
</protein>
<name>A0ABR9IUX7_RHIVS</name>
<organism evidence="1 2">
    <name type="scientific">Rhizobium viscosum</name>
    <name type="common">Arthrobacter viscosus</name>
    <dbReference type="NCBI Taxonomy" id="1673"/>
    <lineage>
        <taxon>Bacteria</taxon>
        <taxon>Pseudomonadati</taxon>
        <taxon>Pseudomonadota</taxon>
        <taxon>Alphaproteobacteria</taxon>
        <taxon>Hyphomicrobiales</taxon>
        <taxon>Rhizobiaceae</taxon>
        <taxon>Rhizobium/Agrobacterium group</taxon>
        <taxon>Rhizobium</taxon>
    </lineage>
</organism>
<dbReference type="Proteomes" id="UP000620262">
    <property type="component" value="Unassembled WGS sequence"/>
</dbReference>
<accession>A0ABR9IUX7</accession>
<sequence>MQACPLPGSDDTELVLLCGELHEAARLAERRLDAMPDYADTAQEAAAIEEILQPGEAIADRMLRLRAVTSEGVEARLRAGLWKRGEYIGAYRGGR</sequence>
<keyword evidence="2" id="KW-1185">Reference proteome</keyword>
<gene>
    <name evidence="1" type="ORF">H4W29_004169</name>
</gene>
<dbReference type="EMBL" id="JADBEC010000001">
    <property type="protein sequence ID" value="MBE1506988.1"/>
    <property type="molecule type" value="Genomic_DNA"/>
</dbReference>
<reference evidence="1 2" key="1">
    <citation type="submission" date="2020-10" db="EMBL/GenBank/DDBJ databases">
        <title>Sequencing the genomes of 1000 actinobacteria strains.</title>
        <authorList>
            <person name="Klenk H.-P."/>
        </authorList>
    </citation>
    <scope>NUCLEOTIDE SEQUENCE [LARGE SCALE GENOMIC DNA]</scope>
    <source>
        <strain evidence="1 2">DSM 7307</strain>
    </source>
</reference>
<comment type="caution">
    <text evidence="1">The sequence shown here is derived from an EMBL/GenBank/DDBJ whole genome shotgun (WGS) entry which is preliminary data.</text>
</comment>
<evidence type="ECO:0000313" key="1">
    <source>
        <dbReference type="EMBL" id="MBE1506988.1"/>
    </source>
</evidence>
<evidence type="ECO:0000313" key="2">
    <source>
        <dbReference type="Proteomes" id="UP000620262"/>
    </source>
</evidence>